<accession>A0AA88CU08</accession>
<name>A0AA88CU08_FICCA</name>
<dbReference type="PANTHER" id="PTHR22937:SF224">
    <property type="entry name" value="E3 UBIQUITIN-PROTEIN LIGASE MBR1-RELATED"/>
    <property type="match status" value="1"/>
</dbReference>
<gene>
    <name evidence="11" type="ORF">TIFTF001_002729</name>
</gene>
<proteinExistence type="predicted"/>
<dbReference type="InterPro" id="IPR001841">
    <property type="entry name" value="Znf_RING"/>
</dbReference>
<dbReference type="GO" id="GO:0061630">
    <property type="term" value="F:ubiquitin protein ligase activity"/>
    <property type="evidence" value="ECO:0007669"/>
    <property type="project" value="UniProtKB-EC"/>
</dbReference>
<keyword evidence="12" id="KW-1185">Reference proteome</keyword>
<keyword evidence="3" id="KW-0808">Transferase</keyword>
<dbReference type="InterPro" id="IPR045191">
    <property type="entry name" value="MBR1/2-like"/>
</dbReference>
<dbReference type="AlphaFoldDB" id="A0AA88CU08"/>
<dbReference type="SUPFAM" id="SSF57850">
    <property type="entry name" value="RING/U-box"/>
    <property type="match status" value="1"/>
</dbReference>
<evidence type="ECO:0000259" key="10">
    <source>
        <dbReference type="PROSITE" id="PS50089"/>
    </source>
</evidence>
<dbReference type="GO" id="GO:0008270">
    <property type="term" value="F:zinc ion binding"/>
    <property type="evidence" value="ECO:0007669"/>
    <property type="project" value="UniProtKB-KW"/>
</dbReference>
<evidence type="ECO:0000256" key="8">
    <source>
        <dbReference type="PROSITE-ProRule" id="PRU00175"/>
    </source>
</evidence>
<dbReference type="PANTHER" id="PTHR22937">
    <property type="entry name" value="E3 UBIQUITIN-PROTEIN LIGASE RNF165"/>
    <property type="match status" value="1"/>
</dbReference>
<evidence type="ECO:0000256" key="4">
    <source>
        <dbReference type="ARBA" id="ARBA00022723"/>
    </source>
</evidence>
<keyword evidence="5 8" id="KW-0863">Zinc-finger</keyword>
<feature type="compositionally biased region" description="Polar residues" evidence="9">
    <location>
        <begin position="79"/>
        <end position="92"/>
    </location>
</feature>
<comment type="catalytic activity">
    <reaction evidence="1">
        <text>S-ubiquitinyl-[E2 ubiquitin-conjugating enzyme]-L-cysteine + [acceptor protein]-L-lysine = [E2 ubiquitin-conjugating enzyme]-L-cysteine + N(6)-ubiquitinyl-[acceptor protein]-L-lysine.</text>
        <dbReference type="EC" id="2.3.2.27"/>
    </reaction>
</comment>
<dbReference type="EC" id="2.3.2.27" evidence="2"/>
<evidence type="ECO:0000256" key="2">
    <source>
        <dbReference type="ARBA" id="ARBA00012483"/>
    </source>
</evidence>
<dbReference type="Proteomes" id="UP001187192">
    <property type="component" value="Unassembled WGS sequence"/>
</dbReference>
<keyword evidence="7" id="KW-0862">Zinc</keyword>
<evidence type="ECO:0000313" key="12">
    <source>
        <dbReference type="Proteomes" id="UP001187192"/>
    </source>
</evidence>
<reference evidence="11" key="1">
    <citation type="submission" date="2023-07" db="EMBL/GenBank/DDBJ databases">
        <title>draft genome sequence of fig (Ficus carica).</title>
        <authorList>
            <person name="Takahashi T."/>
            <person name="Nishimura K."/>
        </authorList>
    </citation>
    <scope>NUCLEOTIDE SEQUENCE</scope>
</reference>
<evidence type="ECO:0000256" key="6">
    <source>
        <dbReference type="ARBA" id="ARBA00022786"/>
    </source>
</evidence>
<dbReference type="InterPro" id="IPR013083">
    <property type="entry name" value="Znf_RING/FYVE/PHD"/>
</dbReference>
<evidence type="ECO:0000256" key="5">
    <source>
        <dbReference type="ARBA" id="ARBA00022771"/>
    </source>
</evidence>
<evidence type="ECO:0000256" key="7">
    <source>
        <dbReference type="ARBA" id="ARBA00022833"/>
    </source>
</evidence>
<evidence type="ECO:0000256" key="1">
    <source>
        <dbReference type="ARBA" id="ARBA00000900"/>
    </source>
</evidence>
<comment type="caution">
    <text evidence="11">The sequence shown here is derived from an EMBL/GenBank/DDBJ whole genome shotgun (WGS) entry which is preliminary data.</text>
</comment>
<dbReference type="Pfam" id="PF13639">
    <property type="entry name" value="zf-RING_2"/>
    <property type="match status" value="1"/>
</dbReference>
<dbReference type="Gene3D" id="3.30.40.10">
    <property type="entry name" value="Zinc/RING finger domain, C3HC4 (zinc finger)"/>
    <property type="match status" value="1"/>
</dbReference>
<feature type="region of interest" description="Disordered" evidence="9">
    <location>
        <begin position="79"/>
        <end position="102"/>
    </location>
</feature>
<protein>
    <recommendedName>
        <fullName evidence="2">RING-type E3 ubiquitin transferase</fullName>
        <ecNumber evidence="2">2.3.2.27</ecNumber>
    </recommendedName>
</protein>
<sequence>MFISLTVCVAVENVRSSRNPSIQIEDNMIDFDDDDSDWSSYDESEDEDAVDISYEERRAMREQTRDANNRLSEAHIATNLSRRTYQSATGTSTDHRDELQEEYGEGEQIAGLECGHEFHYNCIKQWLIQNNSCPICKRIGLTVGRS</sequence>
<evidence type="ECO:0000256" key="3">
    <source>
        <dbReference type="ARBA" id="ARBA00022679"/>
    </source>
</evidence>
<dbReference type="PROSITE" id="PS50089">
    <property type="entry name" value="ZF_RING_2"/>
    <property type="match status" value="1"/>
</dbReference>
<dbReference type="EMBL" id="BTGU01000002">
    <property type="protein sequence ID" value="GMN30191.1"/>
    <property type="molecule type" value="Genomic_DNA"/>
</dbReference>
<feature type="domain" description="RING-type" evidence="10">
    <location>
        <begin position="112"/>
        <end position="137"/>
    </location>
</feature>
<organism evidence="11 12">
    <name type="scientific">Ficus carica</name>
    <name type="common">Common fig</name>
    <dbReference type="NCBI Taxonomy" id="3494"/>
    <lineage>
        <taxon>Eukaryota</taxon>
        <taxon>Viridiplantae</taxon>
        <taxon>Streptophyta</taxon>
        <taxon>Embryophyta</taxon>
        <taxon>Tracheophyta</taxon>
        <taxon>Spermatophyta</taxon>
        <taxon>Magnoliopsida</taxon>
        <taxon>eudicotyledons</taxon>
        <taxon>Gunneridae</taxon>
        <taxon>Pentapetalae</taxon>
        <taxon>rosids</taxon>
        <taxon>fabids</taxon>
        <taxon>Rosales</taxon>
        <taxon>Moraceae</taxon>
        <taxon>Ficeae</taxon>
        <taxon>Ficus</taxon>
    </lineage>
</organism>
<evidence type="ECO:0000256" key="9">
    <source>
        <dbReference type="SAM" id="MobiDB-lite"/>
    </source>
</evidence>
<keyword evidence="6" id="KW-0833">Ubl conjugation pathway</keyword>
<keyword evidence="4" id="KW-0479">Metal-binding</keyword>
<evidence type="ECO:0000313" key="11">
    <source>
        <dbReference type="EMBL" id="GMN30191.1"/>
    </source>
</evidence>
<feature type="region of interest" description="Disordered" evidence="9">
    <location>
        <begin position="29"/>
        <end position="49"/>
    </location>
</feature>